<feature type="compositionally biased region" description="Basic and acidic residues" evidence="1">
    <location>
        <begin position="84"/>
        <end position="100"/>
    </location>
</feature>
<reference evidence="2 3" key="1">
    <citation type="submission" date="2012-10" db="EMBL/GenBank/DDBJ databases">
        <authorList>
            <person name="Zafar N."/>
            <person name="Inman J."/>
            <person name="Hall N."/>
            <person name="Lorenzi H."/>
            <person name="Caler E."/>
        </authorList>
    </citation>
    <scope>NUCLEOTIDE SEQUENCE [LARGE SCALE GENOMIC DNA]</scope>
    <source>
        <strain evidence="2 3">IP1</strain>
    </source>
</reference>
<protein>
    <submittedName>
        <fullName evidence="2">Chitin binding lectin, putative</fullName>
    </submittedName>
</protein>
<evidence type="ECO:0000313" key="3">
    <source>
        <dbReference type="Proteomes" id="UP000014680"/>
    </source>
</evidence>
<dbReference type="KEGG" id="eiv:EIN_526480"/>
<evidence type="ECO:0000256" key="1">
    <source>
        <dbReference type="SAM" id="MobiDB-lite"/>
    </source>
</evidence>
<name>A0A0A1U5L1_ENTIV</name>
<organism evidence="2 3">
    <name type="scientific">Entamoeba invadens IP1</name>
    <dbReference type="NCBI Taxonomy" id="370355"/>
    <lineage>
        <taxon>Eukaryota</taxon>
        <taxon>Amoebozoa</taxon>
        <taxon>Evosea</taxon>
        <taxon>Archamoebae</taxon>
        <taxon>Mastigamoebida</taxon>
        <taxon>Entamoebidae</taxon>
        <taxon>Entamoeba</taxon>
    </lineage>
</organism>
<gene>
    <name evidence="2" type="ORF">EIN_526480</name>
</gene>
<dbReference type="EMBL" id="KB206604">
    <property type="protein sequence ID" value="ELP89613.1"/>
    <property type="molecule type" value="Genomic_DNA"/>
</dbReference>
<dbReference type="AlphaFoldDB" id="A0A0A1U5L1"/>
<dbReference type="OMA" id="AEYFCAN"/>
<feature type="region of interest" description="Disordered" evidence="1">
    <location>
        <begin position="74"/>
        <end position="108"/>
    </location>
</feature>
<keyword evidence="3" id="KW-1185">Reference proteome</keyword>
<evidence type="ECO:0000313" key="2">
    <source>
        <dbReference type="EMBL" id="ELP89613.1"/>
    </source>
</evidence>
<dbReference type="GeneID" id="14888543"/>
<keyword evidence="2" id="KW-0430">Lectin</keyword>
<dbReference type="VEuPathDB" id="AmoebaDB:EIN_526480"/>
<dbReference type="OrthoDB" id="10269560at2759"/>
<dbReference type="RefSeq" id="XP_004256384.1">
    <property type="nucleotide sequence ID" value="XM_004256336.1"/>
</dbReference>
<accession>A0A0A1U5L1</accession>
<dbReference type="GO" id="GO:0030246">
    <property type="term" value="F:carbohydrate binding"/>
    <property type="evidence" value="ECO:0007669"/>
    <property type="project" value="UniProtKB-KW"/>
</dbReference>
<proteinExistence type="predicted"/>
<dbReference type="Proteomes" id="UP000014680">
    <property type="component" value="Unassembled WGS sequence"/>
</dbReference>
<sequence>MIAIMLLIFGSVAEYFCANKAIGFYCTDRSNFVWCHNHLDGSKMTCASGLQCKCGSSSFNPCAFSFQEVADCNGEPGDFGGDQKPAESSEKPEESSKPAEDPDDDYCD</sequence>